<keyword evidence="2" id="KW-1185">Reference proteome</keyword>
<dbReference type="EMBL" id="ML987210">
    <property type="protein sequence ID" value="KAF2241831.1"/>
    <property type="molecule type" value="Genomic_DNA"/>
</dbReference>
<evidence type="ECO:0000313" key="2">
    <source>
        <dbReference type="Proteomes" id="UP000800094"/>
    </source>
</evidence>
<sequence>MPRRRRVAAAPQLHPGFAIALQQASRVSFSIPRRLGIETEPVDRWACGSAFPLDAGELVPVVGAWRSVHNGRGGPICQPLPARVICSRNIQLSTDLFWWSTNAVYGPRGMTTC</sequence>
<proteinExistence type="predicted"/>
<organism evidence="1 2">
    <name type="scientific">Trematosphaeria pertusa</name>
    <dbReference type="NCBI Taxonomy" id="390896"/>
    <lineage>
        <taxon>Eukaryota</taxon>
        <taxon>Fungi</taxon>
        <taxon>Dikarya</taxon>
        <taxon>Ascomycota</taxon>
        <taxon>Pezizomycotina</taxon>
        <taxon>Dothideomycetes</taxon>
        <taxon>Pleosporomycetidae</taxon>
        <taxon>Pleosporales</taxon>
        <taxon>Massarineae</taxon>
        <taxon>Trematosphaeriaceae</taxon>
        <taxon>Trematosphaeria</taxon>
    </lineage>
</organism>
<name>A0A6A6HUZ2_9PLEO</name>
<dbReference type="RefSeq" id="XP_033676835.1">
    <property type="nucleotide sequence ID" value="XM_033820274.1"/>
</dbReference>
<reference evidence="1" key="1">
    <citation type="journal article" date="2020" name="Stud. Mycol.">
        <title>101 Dothideomycetes genomes: a test case for predicting lifestyles and emergence of pathogens.</title>
        <authorList>
            <person name="Haridas S."/>
            <person name="Albert R."/>
            <person name="Binder M."/>
            <person name="Bloem J."/>
            <person name="Labutti K."/>
            <person name="Salamov A."/>
            <person name="Andreopoulos B."/>
            <person name="Baker S."/>
            <person name="Barry K."/>
            <person name="Bills G."/>
            <person name="Bluhm B."/>
            <person name="Cannon C."/>
            <person name="Castanera R."/>
            <person name="Culley D."/>
            <person name="Daum C."/>
            <person name="Ezra D."/>
            <person name="Gonzalez J."/>
            <person name="Henrissat B."/>
            <person name="Kuo A."/>
            <person name="Liang C."/>
            <person name="Lipzen A."/>
            <person name="Lutzoni F."/>
            <person name="Magnuson J."/>
            <person name="Mondo S."/>
            <person name="Nolan M."/>
            <person name="Ohm R."/>
            <person name="Pangilinan J."/>
            <person name="Park H.-J."/>
            <person name="Ramirez L."/>
            <person name="Alfaro M."/>
            <person name="Sun H."/>
            <person name="Tritt A."/>
            <person name="Yoshinaga Y."/>
            <person name="Zwiers L.-H."/>
            <person name="Turgeon B."/>
            <person name="Goodwin S."/>
            <person name="Spatafora J."/>
            <person name="Crous P."/>
            <person name="Grigoriev I."/>
        </authorList>
    </citation>
    <scope>NUCLEOTIDE SEQUENCE</scope>
    <source>
        <strain evidence="1">CBS 122368</strain>
    </source>
</reference>
<protein>
    <submittedName>
        <fullName evidence="1">Uncharacterized protein</fullName>
    </submittedName>
</protein>
<dbReference type="Proteomes" id="UP000800094">
    <property type="component" value="Unassembled WGS sequence"/>
</dbReference>
<evidence type="ECO:0000313" key="1">
    <source>
        <dbReference type="EMBL" id="KAF2241831.1"/>
    </source>
</evidence>
<accession>A0A6A6HUZ2</accession>
<dbReference type="AlphaFoldDB" id="A0A6A6HUZ2"/>
<dbReference type="GeneID" id="54573604"/>
<gene>
    <name evidence="1" type="ORF">BU26DRAFT_171006</name>
</gene>